<dbReference type="OrthoDB" id="420380at2759"/>
<evidence type="ECO:0000313" key="2">
    <source>
        <dbReference type="EMBL" id="GBP95603.1"/>
    </source>
</evidence>
<gene>
    <name evidence="2" type="ORF">EVAR_65078_1</name>
</gene>
<organism evidence="2 3">
    <name type="scientific">Eumeta variegata</name>
    <name type="common">Bagworm moth</name>
    <name type="synonym">Eumeta japonica</name>
    <dbReference type="NCBI Taxonomy" id="151549"/>
    <lineage>
        <taxon>Eukaryota</taxon>
        <taxon>Metazoa</taxon>
        <taxon>Ecdysozoa</taxon>
        <taxon>Arthropoda</taxon>
        <taxon>Hexapoda</taxon>
        <taxon>Insecta</taxon>
        <taxon>Pterygota</taxon>
        <taxon>Neoptera</taxon>
        <taxon>Endopterygota</taxon>
        <taxon>Lepidoptera</taxon>
        <taxon>Glossata</taxon>
        <taxon>Ditrysia</taxon>
        <taxon>Tineoidea</taxon>
        <taxon>Psychidae</taxon>
        <taxon>Oiketicinae</taxon>
        <taxon>Eumeta</taxon>
    </lineage>
</organism>
<evidence type="ECO:0000256" key="1">
    <source>
        <dbReference type="SAM" id="Phobius"/>
    </source>
</evidence>
<name>A0A4C2A8E9_EUMVA</name>
<dbReference type="EMBL" id="BGZK01002657">
    <property type="protein sequence ID" value="GBP95603.1"/>
    <property type="molecule type" value="Genomic_DNA"/>
</dbReference>
<comment type="caution">
    <text evidence="2">The sequence shown here is derived from an EMBL/GenBank/DDBJ whole genome shotgun (WGS) entry which is preliminary data.</text>
</comment>
<keyword evidence="1" id="KW-0812">Transmembrane</keyword>
<reference evidence="2 3" key="1">
    <citation type="journal article" date="2019" name="Commun. Biol.">
        <title>The bagworm genome reveals a unique fibroin gene that provides high tensile strength.</title>
        <authorList>
            <person name="Kono N."/>
            <person name="Nakamura H."/>
            <person name="Ohtoshi R."/>
            <person name="Tomita M."/>
            <person name="Numata K."/>
            <person name="Arakawa K."/>
        </authorList>
    </citation>
    <scope>NUCLEOTIDE SEQUENCE [LARGE SCALE GENOMIC DNA]</scope>
</reference>
<dbReference type="Proteomes" id="UP000299102">
    <property type="component" value="Unassembled WGS sequence"/>
</dbReference>
<keyword evidence="3" id="KW-1185">Reference proteome</keyword>
<protein>
    <submittedName>
        <fullName evidence="2">Uncharacterized protein</fullName>
    </submittedName>
</protein>
<keyword evidence="1" id="KW-1133">Transmembrane helix</keyword>
<evidence type="ECO:0000313" key="3">
    <source>
        <dbReference type="Proteomes" id="UP000299102"/>
    </source>
</evidence>
<sequence length="149" mass="16752">MGAPLAIIERADDSPPQHDVIKLASRATAPGSRTSAGSRAPAAHHQYILSKTFLTYDPLALIVNNNNNYYVQFKDIYSRGVTMMGTMWPIVAVYLVVTLSGQLWKVHAEVYTALVDMEPILETQKRIIDDLEAYIGKEENRLDSLRRYV</sequence>
<accession>A0A4C2A8E9</accession>
<keyword evidence="1" id="KW-0472">Membrane</keyword>
<proteinExistence type="predicted"/>
<feature type="transmembrane region" description="Helical" evidence="1">
    <location>
        <begin position="76"/>
        <end position="97"/>
    </location>
</feature>
<dbReference type="AlphaFoldDB" id="A0A4C2A8E9"/>